<keyword evidence="2 4" id="KW-0548">Nucleotidyltransferase</keyword>
<organism evidence="5 6">
    <name type="scientific">Agathobacter rectalis</name>
    <dbReference type="NCBI Taxonomy" id="39491"/>
    <lineage>
        <taxon>Bacteria</taxon>
        <taxon>Bacillati</taxon>
        <taxon>Bacillota</taxon>
        <taxon>Clostridia</taxon>
        <taxon>Lachnospirales</taxon>
        <taxon>Lachnospiraceae</taxon>
        <taxon>Agathobacter</taxon>
    </lineage>
</organism>
<feature type="site" description="Positions ribitol 5-phosphate for the nucleophilic attack" evidence="4">
    <location>
        <position position="215"/>
    </location>
</feature>
<dbReference type="GO" id="GO:0005829">
    <property type="term" value="C:cytosol"/>
    <property type="evidence" value="ECO:0007669"/>
    <property type="project" value="TreeGrafter"/>
</dbReference>
<dbReference type="NCBIfam" id="NF001183">
    <property type="entry name" value="PRK00155.1-3"/>
    <property type="match status" value="1"/>
</dbReference>
<evidence type="ECO:0000256" key="1">
    <source>
        <dbReference type="ARBA" id="ARBA00022679"/>
    </source>
</evidence>
<feature type="site" description="Transition state stabilizer" evidence="4">
    <location>
        <position position="22"/>
    </location>
</feature>
<keyword evidence="3" id="KW-0777">Teichoic acid biosynthesis</keyword>
<feature type="site" description="Positions ribitol 5-phosphate for the nucleophilic attack" evidence="4">
    <location>
        <position position="158"/>
    </location>
</feature>
<evidence type="ECO:0000313" key="5">
    <source>
        <dbReference type="EMBL" id="RHL29866.1"/>
    </source>
</evidence>
<dbReference type="InterPro" id="IPR034709">
    <property type="entry name" value="TarI"/>
</dbReference>
<dbReference type="GO" id="GO:0050518">
    <property type="term" value="F:2-C-methyl-D-erythritol 4-phosphate cytidylyltransferase activity"/>
    <property type="evidence" value="ECO:0007669"/>
    <property type="project" value="UniProtKB-ARBA"/>
</dbReference>
<dbReference type="CDD" id="cd02516">
    <property type="entry name" value="CDP-ME_synthetase"/>
    <property type="match status" value="1"/>
</dbReference>
<dbReference type="Proteomes" id="UP000283297">
    <property type="component" value="Unassembled WGS sequence"/>
</dbReference>
<accession>A0A415K0Q5</accession>
<gene>
    <name evidence="5" type="ORF">DW028_04390</name>
</gene>
<dbReference type="HAMAP" id="MF_02068">
    <property type="entry name" value="TarI"/>
    <property type="match status" value="1"/>
</dbReference>
<comment type="caution">
    <text evidence="5">The sequence shown here is derived from an EMBL/GenBank/DDBJ whole genome shotgun (WGS) entry which is preliminary data.</text>
</comment>
<feature type="binding site" evidence="4">
    <location>
        <begin position="7"/>
        <end position="10"/>
    </location>
    <ligand>
        <name>CTP</name>
        <dbReference type="ChEBI" id="CHEBI:37563"/>
    </ligand>
</feature>
<comment type="similarity">
    <text evidence="4">Belongs to the IspD/TarI cytidylyltransferase family. TarI subfamily.</text>
</comment>
<dbReference type="PANTHER" id="PTHR43015">
    <property type="entry name" value="D-RIBITOL-5-PHOSPHATE CYTIDYLYLTRANSFERASE"/>
    <property type="match status" value="1"/>
</dbReference>
<sequence length="238" mass="26576">MNLAVIFAGGVGTRMRTKDKPKQFLSVCGKPIIVHTIELFQYHPYIDGIVVVCVEDWIPYMEELKFRFRLDKIGKIVPGGQTGQMSIYNGLKAAKEVYGVDDNIVLIHDGVRPLINEQVITDNIECVKKNGAAITSAPAKETFVLIDDNGNVGEIPSRDHSRIAKAPQSFYLKDILEAQEWSISNGNTSMIDSCTLMAAYGKKLALIDGPTENIKITTPDDFYMFRAIYDARENQQLE</sequence>
<dbReference type="AlphaFoldDB" id="A0A415K0Q5"/>
<name>A0A415K0Q5_9FIRM</name>
<dbReference type="InterPro" id="IPR029044">
    <property type="entry name" value="Nucleotide-diphossugar_trans"/>
</dbReference>
<dbReference type="Gene3D" id="3.90.550.10">
    <property type="entry name" value="Spore Coat Polysaccharide Biosynthesis Protein SpsA, Chain A"/>
    <property type="match status" value="1"/>
</dbReference>
<dbReference type="EC" id="2.7.7.40" evidence="4"/>
<proteinExistence type="inferred from homology"/>
<evidence type="ECO:0000256" key="3">
    <source>
        <dbReference type="ARBA" id="ARBA00022944"/>
    </source>
</evidence>
<reference evidence="5 6" key="1">
    <citation type="submission" date="2018-08" db="EMBL/GenBank/DDBJ databases">
        <title>A genome reference for cultivated species of the human gut microbiota.</title>
        <authorList>
            <person name="Zou Y."/>
            <person name="Xue W."/>
            <person name="Luo G."/>
        </authorList>
    </citation>
    <scope>NUCLEOTIDE SEQUENCE [LARGE SCALE GENOMIC DNA]</scope>
    <source>
        <strain evidence="5 6">AF38-24</strain>
    </source>
</reference>
<feature type="binding site" evidence="4">
    <location>
        <begin position="80"/>
        <end position="86"/>
    </location>
    <ligand>
        <name>CTP</name>
        <dbReference type="ChEBI" id="CHEBI:37563"/>
    </ligand>
</feature>
<dbReference type="PANTHER" id="PTHR43015:SF1">
    <property type="entry name" value="D-RIBITOL-5-PHOSPHATE CYTIDYLYLTRANSFERASE"/>
    <property type="match status" value="1"/>
</dbReference>
<dbReference type="RefSeq" id="WP_118369518.1">
    <property type="nucleotide sequence ID" value="NZ_QRON01000002.1"/>
</dbReference>
<dbReference type="GO" id="GO:0019350">
    <property type="term" value="P:teichoic acid biosynthetic process"/>
    <property type="evidence" value="ECO:0007669"/>
    <property type="project" value="UniProtKB-KW"/>
</dbReference>
<dbReference type="PROSITE" id="PS01295">
    <property type="entry name" value="ISPD"/>
    <property type="match status" value="1"/>
</dbReference>
<dbReference type="GO" id="GO:0008299">
    <property type="term" value="P:isoprenoid biosynthetic process"/>
    <property type="evidence" value="ECO:0007669"/>
    <property type="project" value="InterPro"/>
</dbReference>
<dbReference type="EMBL" id="QRON01000002">
    <property type="protein sequence ID" value="RHL29866.1"/>
    <property type="molecule type" value="Genomic_DNA"/>
</dbReference>
<keyword evidence="1 4" id="KW-0808">Transferase</keyword>
<comment type="function">
    <text evidence="4">Catalyzes the transfer of the cytidylyl group of CTP to D-ribitol 5-phosphate.</text>
</comment>
<dbReference type="InterPro" id="IPR034683">
    <property type="entry name" value="IspD/TarI"/>
</dbReference>
<comment type="caution">
    <text evidence="4">Lacks conserved residue(s) required for the propagation of feature annotation.</text>
</comment>
<dbReference type="SUPFAM" id="SSF53448">
    <property type="entry name" value="Nucleotide-diphospho-sugar transferases"/>
    <property type="match status" value="1"/>
</dbReference>
<dbReference type="GO" id="GO:0047349">
    <property type="term" value="F:D-ribitol-5-phosphate cytidylyltransferase activity"/>
    <property type="evidence" value="ECO:0007669"/>
    <property type="project" value="UniProtKB-UniRule"/>
</dbReference>
<dbReference type="InterPro" id="IPR018294">
    <property type="entry name" value="ISPD_synthase_CS"/>
</dbReference>
<dbReference type="FunFam" id="3.90.550.10:FF:000003">
    <property type="entry name" value="2-C-methyl-D-erythritol 4-phosphate cytidylyltransferase"/>
    <property type="match status" value="1"/>
</dbReference>
<evidence type="ECO:0000313" key="6">
    <source>
        <dbReference type="Proteomes" id="UP000283297"/>
    </source>
</evidence>
<evidence type="ECO:0000256" key="4">
    <source>
        <dbReference type="HAMAP-Rule" id="MF_02068"/>
    </source>
</evidence>
<dbReference type="Pfam" id="PF01128">
    <property type="entry name" value="IspD"/>
    <property type="match status" value="1"/>
</dbReference>
<comment type="catalytic activity">
    <reaction evidence="4">
        <text>D-ribitol 5-phosphate + CTP + H(+) = CDP-L-ribitol + diphosphate</text>
        <dbReference type="Rhea" id="RHEA:12456"/>
        <dbReference type="ChEBI" id="CHEBI:15378"/>
        <dbReference type="ChEBI" id="CHEBI:33019"/>
        <dbReference type="ChEBI" id="CHEBI:37563"/>
        <dbReference type="ChEBI" id="CHEBI:57608"/>
        <dbReference type="ChEBI" id="CHEBI:57695"/>
        <dbReference type="EC" id="2.7.7.40"/>
    </reaction>
</comment>
<protein>
    <recommendedName>
        <fullName evidence="4">Ribitol-5-phosphate cytidylyltransferase</fullName>
        <ecNumber evidence="4">2.7.7.40</ecNumber>
    </recommendedName>
</protein>
<feature type="site" description="Transition state stabilizer" evidence="4">
    <location>
        <position position="14"/>
    </location>
</feature>
<evidence type="ECO:0000256" key="2">
    <source>
        <dbReference type="ARBA" id="ARBA00022695"/>
    </source>
</evidence>